<evidence type="ECO:0000256" key="1">
    <source>
        <dbReference type="ARBA" id="ARBA00023015"/>
    </source>
</evidence>
<reference evidence="6 7" key="1">
    <citation type="journal article" date="2019" name="Int. J. Syst. Evol. Microbiol.">
        <title>The Global Catalogue of Microorganisms (GCM) 10K type strain sequencing project: providing services to taxonomists for standard genome sequencing and annotation.</title>
        <authorList>
            <consortium name="The Broad Institute Genomics Platform"/>
            <consortium name="The Broad Institute Genome Sequencing Center for Infectious Disease"/>
            <person name="Wu L."/>
            <person name="Ma J."/>
        </authorList>
    </citation>
    <scope>NUCLEOTIDE SEQUENCE [LARGE SCALE GENOMIC DNA]</scope>
    <source>
        <strain evidence="6 7">JCM 15503</strain>
    </source>
</reference>
<comment type="caution">
    <text evidence="6">The sequence shown here is derived from an EMBL/GenBank/DDBJ whole genome shotgun (WGS) entry which is preliminary data.</text>
</comment>
<evidence type="ECO:0000313" key="7">
    <source>
        <dbReference type="Proteomes" id="UP001500279"/>
    </source>
</evidence>
<proteinExistence type="predicted"/>
<dbReference type="SUPFAM" id="SSF48498">
    <property type="entry name" value="Tetracyclin repressor-like, C-terminal domain"/>
    <property type="match status" value="1"/>
</dbReference>
<dbReference type="InterPro" id="IPR011075">
    <property type="entry name" value="TetR_C"/>
</dbReference>
<sequence>MSEPSQRQRRKDARPQELLDAALSLFVEKGFAATRSDEVAHRAGVSKGTLYLYFPSKEDLLKAVIQQTLAAEIAEGERVRQAHTGSCTEMLVDVLAEWWVRIFESPASGVFKLVLTEMRNFPELAQYYAEHVVQPGSAVIARLVQSGIERGEFRPVSIDVAVHSIVMPLIMMCMHKHTLDACGYADLAQSDPRAFIRQHLELLLLGLSRPQEGDLQAAAQARVSEARPAEIQAEKLPKMKG</sequence>
<evidence type="ECO:0000259" key="5">
    <source>
        <dbReference type="PROSITE" id="PS50977"/>
    </source>
</evidence>
<dbReference type="Pfam" id="PF00440">
    <property type="entry name" value="TetR_N"/>
    <property type="match status" value="1"/>
</dbReference>
<organism evidence="6 7">
    <name type="scientific">Ideonella azotifigens</name>
    <dbReference type="NCBI Taxonomy" id="513160"/>
    <lineage>
        <taxon>Bacteria</taxon>
        <taxon>Pseudomonadati</taxon>
        <taxon>Pseudomonadota</taxon>
        <taxon>Betaproteobacteria</taxon>
        <taxon>Burkholderiales</taxon>
        <taxon>Sphaerotilaceae</taxon>
        <taxon>Ideonella</taxon>
    </lineage>
</organism>
<feature type="DNA-binding region" description="H-T-H motif" evidence="4">
    <location>
        <begin position="35"/>
        <end position="54"/>
    </location>
</feature>
<keyword evidence="1" id="KW-0805">Transcription regulation</keyword>
<evidence type="ECO:0000256" key="3">
    <source>
        <dbReference type="ARBA" id="ARBA00023163"/>
    </source>
</evidence>
<dbReference type="InterPro" id="IPR009057">
    <property type="entry name" value="Homeodomain-like_sf"/>
</dbReference>
<dbReference type="Gene3D" id="1.10.357.10">
    <property type="entry name" value="Tetracycline Repressor, domain 2"/>
    <property type="match status" value="1"/>
</dbReference>
<feature type="domain" description="HTH tetR-type" evidence="5">
    <location>
        <begin position="12"/>
        <end position="72"/>
    </location>
</feature>
<dbReference type="Proteomes" id="UP001500279">
    <property type="component" value="Unassembled WGS sequence"/>
</dbReference>
<keyword evidence="7" id="KW-1185">Reference proteome</keyword>
<accession>A0ABN1KD15</accession>
<dbReference type="PRINTS" id="PR00455">
    <property type="entry name" value="HTHTETR"/>
</dbReference>
<keyword evidence="3" id="KW-0804">Transcription</keyword>
<dbReference type="PROSITE" id="PS50977">
    <property type="entry name" value="HTH_TETR_2"/>
    <property type="match status" value="1"/>
</dbReference>
<evidence type="ECO:0000313" key="6">
    <source>
        <dbReference type="EMBL" id="GAA0762582.1"/>
    </source>
</evidence>
<dbReference type="CDD" id="cd02981">
    <property type="entry name" value="PDI_b_family"/>
    <property type="match status" value="1"/>
</dbReference>
<protein>
    <submittedName>
        <fullName evidence="6">TetR/AcrR family transcriptional regulator</fullName>
    </submittedName>
</protein>
<gene>
    <name evidence="6" type="ORF">GCM10009107_47220</name>
</gene>
<evidence type="ECO:0000256" key="2">
    <source>
        <dbReference type="ARBA" id="ARBA00023125"/>
    </source>
</evidence>
<dbReference type="Pfam" id="PF16859">
    <property type="entry name" value="TetR_C_11"/>
    <property type="match status" value="1"/>
</dbReference>
<evidence type="ECO:0000256" key="4">
    <source>
        <dbReference type="PROSITE-ProRule" id="PRU00335"/>
    </source>
</evidence>
<dbReference type="InterPro" id="IPR036271">
    <property type="entry name" value="Tet_transcr_reg_TetR-rel_C_sf"/>
</dbReference>
<dbReference type="Gene3D" id="1.10.10.60">
    <property type="entry name" value="Homeodomain-like"/>
    <property type="match status" value="1"/>
</dbReference>
<dbReference type="PANTHER" id="PTHR30055">
    <property type="entry name" value="HTH-TYPE TRANSCRIPTIONAL REGULATOR RUTR"/>
    <property type="match status" value="1"/>
</dbReference>
<dbReference type="InterPro" id="IPR001647">
    <property type="entry name" value="HTH_TetR"/>
</dbReference>
<dbReference type="SUPFAM" id="SSF46689">
    <property type="entry name" value="Homeodomain-like"/>
    <property type="match status" value="1"/>
</dbReference>
<name>A0ABN1KD15_9BURK</name>
<dbReference type="PANTHER" id="PTHR30055:SF223">
    <property type="entry name" value="HTH-TYPE TRANSCRIPTIONAL REGULATOR UIDR"/>
    <property type="match status" value="1"/>
</dbReference>
<keyword evidence="2 4" id="KW-0238">DNA-binding</keyword>
<dbReference type="InterPro" id="IPR050109">
    <property type="entry name" value="HTH-type_TetR-like_transc_reg"/>
</dbReference>
<dbReference type="RefSeq" id="WP_141286958.1">
    <property type="nucleotide sequence ID" value="NZ_BAAAEW010000033.1"/>
</dbReference>
<dbReference type="EMBL" id="BAAAEW010000033">
    <property type="protein sequence ID" value="GAA0762582.1"/>
    <property type="molecule type" value="Genomic_DNA"/>
</dbReference>